<gene>
    <name evidence="1" type="ORF">DFR50_1495</name>
</gene>
<dbReference type="RefSeq" id="WP_113893181.1">
    <property type="nucleotide sequence ID" value="NZ_QNRK01000049.1"/>
</dbReference>
<name>A0A366ELE9_9HYPH</name>
<protein>
    <submittedName>
        <fullName evidence="1">T4 beta protein</fullName>
    </submittedName>
</protein>
<reference evidence="1 2" key="1">
    <citation type="submission" date="2018-06" db="EMBL/GenBank/DDBJ databases">
        <title>Genomic Encyclopedia of Type Strains, Phase IV (KMG-IV): sequencing the most valuable type-strain genomes for metagenomic binning, comparative biology and taxonomic classification.</title>
        <authorList>
            <person name="Goeker M."/>
        </authorList>
    </citation>
    <scope>NUCLEOTIDE SEQUENCE [LARGE SCALE GENOMIC DNA]</scope>
    <source>
        <strain evidence="1 2">DSM 24875</strain>
    </source>
</reference>
<dbReference type="OrthoDB" id="1492299at2"/>
<comment type="caution">
    <text evidence="1">The sequence shown here is derived from an EMBL/GenBank/DDBJ whole genome shotgun (WGS) entry which is preliminary data.</text>
</comment>
<dbReference type="Pfam" id="PF14350">
    <property type="entry name" value="Beta_protein"/>
    <property type="match status" value="1"/>
</dbReference>
<accession>A0A366ELE9</accession>
<keyword evidence="2" id="KW-1185">Reference proteome</keyword>
<sequence>MILTSGMYVPALRWRQGEYQALARLPATVRDRLVPYISIPEVEFDFELWQPKKTVQEHVHPFAARFNAKWGKRAAWVGVHPSILGKPMGDGRDIFAYVFEALRVFKARAIPAVLLDFSGPLVKSVRAVLATDGLGVAIAIRLEDMMKADARSRVEALAKLLGVPLGEVDLIIDLGAPNFEPYNVFAGALVAAMRRLGDLSVFRNFVVIGTAIPQTFKDVAKGANQLPRHDWLFYQTLIDKLPAGMRRPNFGDYTIVHPDFAPLDMRKIKSAGKLVYTTIAEWEVRKGGSFRDNPSQMHDHCASIVASGKFKGDHFSSGDDYIAKCAAHTKGPSNQPFWKFVTINHHITHVLDDLAKFYAAT</sequence>
<organism evidence="1 2">
    <name type="scientific">Roseiarcus fermentans</name>
    <dbReference type="NCBI Taxonomy" id="1473586"/>
    <lineage>
        <taxon>Bacteria</taxon>
        <taxon>Pseudomonadati</taxon>
        <taxon>Pseudomonadota</taxon>
        <taxon>Alphaproteobacteria</taxon>
        <taxon>Hyphomicrobiales</taxon>
        <taxon>Roseiarcaceae</taxon>
        <taxon>Roseiarcus</taxon>
    </lineage>
</organism>
<proteinExistence type="predicted"/>
<dbReference type="AlphaFoldDB" id="A0A366ELE9"/>
<dbReference type="EMBL" id="QNRK01000049">
    <property type="protein sequence ID" value="RBP02806.1"/>
    <property type="molecule type" value="Genomic_DNA"/>
</dbReference>
<dbReference type="Proteomes" id="UP000253529">
    <property type="component" value="Unassembled WGS sequence"/>
</dbReference>
<dbReference type="InterPro" id="IPR025683">
    <property type="entry name" value="Protein_beta"/>
</dbReference>
<evidence type="ECO:0000313" key="1">
    <source>
        <dbReference type="EMBL" id="RBP02806.1"/>
    </source>
</evidence>
<evidence type="ECO:0000313" key="2">
    <source>
        <dbReference type="Proteomes" id="UP000253529"/>
    </source>
</evidence>